<evidence type="ECO:0000313" key="5">
    <source>
        <dbReference type="Proteomes" id="UP000516437"/>
    </source>
</evidence>
<proteinExistence type="predicted"/>
<protein>
    <submittedName>
        <fullName evidence="4">Uncharacterized protein</fullName>
    </submittedName>
</protein>
<dbReference type="OrthoDB" id="1928179at2759"/>
<comment type="caution">
    <text evidence="4">The sequence shown here is derived from an EMBL/GenBank/DDBJ whole genome shotgun (WGS) entry which is preliminary data.</text>
</comment>
<keyword evidence="2" id="KW-0812">Transmembrane</keyword>
<dbReference type="EMBL" id="RXIC02000020">
    <property type="protein sequence ID" value="KAB1224408.1"/>
    <property type="molecule type" value="Genomic_DNA"/>
</dbReference>
<feature type="region of interest" description="Disordered" evidence="1">
    <location>
        <begin position="237"/>
        <end position="259"/>
    </location>
</feature>
<feature type="compositionally biased region" description="Basic and acidic residues" evidence="1">
    <location>
        <begin position="86"/>
        <end position="100"/>
    </location>
</feature>
<organism evidence="4 5">
    <name type="scientific">Morella rubra</name>
    <name type="common">Chinese bayberry</name>
    <dbReference type="NCBI Taxonomy" id="262757"/>
    <lineage>
        <taxon>Eukaryota</taxon>
        <taxon>Viridiplantae</taxon>
        <taxon>Streptophyta</taxon>
        <taxon>Embryophyta</taxon>
        <taxon>Tracheophyta</taxon>
        <taxon>Spermatophyta</taxon>
        <taxon>Magnoliopsida</taxon>
        <taxon>eudicotyledons</taxon>
        <taxon>Gunneridae</taxon>
        <taxon>Pentapetalae</taxon>
        <taxon>rosids</taxon>
        <taxon>fabids</taxon>
        <taxon>Fagales</taxon>
        <taxon>Myricaceae</taxon>
        <taxon>Morella</taxon>
    </lineage>
</organism>
<feature type="transmembrane region" description="Helical" evidence="2">
    <location>
        <begin position="20"/>
        <end position="37"/>
    </location>
</feature>
<gene>
    <name evidence="3" type="ORF">CJ030_MR2G016297</name>
    <name evidence="4" type="ORF">CJ030_MR2G016307</name>
</gene>
<sequence>MNYQFTGRVQMPRGFKAKQALQLALLLGVCFWLLYQIEHSKSKGEDNGGGVQSKLSDPHGIISLGRKGNAGWSSDGGVSDLQNKNLVRDAQRKEDGGGDAEIIKNDETVSSYKHWVGVHSKKGHDVPLGSVADHAGEGEKKKLVIHGKGNGNNKPRTQVKRVGKQNSGRYGKEPKGMEEILDETNRRYHYEAAGLNGENEEDKYIDEVAIHPKFGFHDENGVPQDGKDVAKWTLAERDDHPIILPQGTPAGEGASHMPS</sequence>
<reference evidence="4" key="1">
    <citation type="submission" date="2018-07" db="EMBL/GenBank/DDBJ databases">
        <authorList>
            <person name="Gao Z.-S."/>
            <person name="Jia H.-M."/>
            <person name="Jia H.-J."/>
            <person name="Cai Q.-L."/>
            <person name="Wang Y."/>
            <person name="Zhao H.-B."/>
        </authorList>
    </citation>
    <scope>NUCLEOTIDE SEQUENCE</scope>
    <source>
        <tissue evidence="4">Leaves</tissue>
    </source>
</reference>
<evidence type="ECO:0000313" key="4">
    <source>
        <dbReference type="EMBL" id="KAB1224418.1"/>
    </source>
</evidence>
<keyword evidence="2" id="KW-0472">Membrane</keyword>
<dbReference type="EMBL" id="RXIC02000020">
    <property type="protein sequence ID" value="KAB1224418.1"/>
    <property type="molecule type" value="Genomic_DNA"/>
</dbReference>
<dbReference type="PANTHER" id="PTHR33700:SF26">
    <property type="entry name" value="METHYLTRANSFERASE"/>
    <property type="match status" value="1"/>
</dbReference>
<name>A0A6A1WL06_9ROSI</name>
<evidence type="ECO:0000256" key="1">
    <source>
        <dbReference type="SAM" id="MobiDB-lite"/>
    </source>
</evidence>
<keyword evidence="5" id="KW-1185">Reference proteome</keyword>
<dbReference type="PANTHER" id="PTHR33700">
    <property type="entry name" value="MYB-LIKE PROTEIN X"/>
    <property type="match status" value="1"/>
</dbReference>
<evidence type="ECO:0000313" key="3">
    <source>
        <dbReference type="EMBL" id="KAB1224408.1"/>
    </source>
</evidence>
<feature type="region of interest" description="Disordered" evidence="1">
    <location>
        <begin position="66"/>
        <end position="100"/>
    </location>
</feature>
<evidence type="ECO:0000256" key="2">
    <source>
        <dbReference type="SAM" id="Phobius"/>
    </source>
</evidence>
<dbReference type="Proteomes" id="UP000516437">
    <property type="component" value="Chromosome 2"/>
</dbReference>
<dbReference type="AlphaFoldDB" id="A0A6A1WL06"/>
<keyword evidence="2" id="KW-1133">Transmembrane helix</keyword>
<reference evidence="4" key="3">
    <citation type="submission" date="2019-09" db="EMBL/GenBank/DDBJ databases">
        <authorList>
            <person name="Gao Z."/>
        </authorList>
    </citation>
    <scope>NUCLEOTIDE SEQUENCE</scope>
    <source>
        <tissue evidence="4">Leaves</tissue>
    </source>
</reference>
<reference evidence="4 5" key="2">
    <citation type="journal article" date="2019" name="Plant Biotechnol. J.">
        <title>The red bayberry genome and genetic basis of sex determination.</title>
        <authorList>
            <person name="Jia H.M."/>
            <person name="Jia H.J."/>
            <person name="Cai Q.L."/>
            <person name="Wang Y."/>
            <person name="Zhao H.B."/>
            <person name="Yang W.F."/>
            <person name="Wang G.Y."/>
            <person name="Li Y.H."/>
            <person name="Zhan D.L."/>
            <person name="Shen Y.T."/>
            <person name="Niu Q.F."/>
            <person name="Chang L."/>
            <person name="Qiu J."/>
            <person name="Zhao L."/>
            <person name="Xie H.B."/>
            <person name="Fu W.Y."/>
            <person name="Jin J."/>
            <person name="Li X.W."/>
            <person name="Jiao Y."/>
            <person name="Zhou C.C."/>
            <person name="Tu T."/>
            <person name="Chai C.Y."/>
            <person name="Gao J.L."/>
            <person name="Fan L.J."/>
            <person name="van de Weg E."/>
            <person name="Wang J.Y."/>
            <person name="Gao Z.S."/>
        </authorList>
    </citation>
    <scope>NUCLEOTIDE SEQUENCE [LARGE SCALE GENOMIC DNA]</scope>
    <source>
        <tissue evidence="4">Leaves</tissue>
    </source>
</reference>
<accession>A0A6A1WL06</accession>